<dbReference type="GO" id="GO:0009733">
    <property type="term" value="P:response to auxin"/>
    <property type="evidence" value="ECO:0007669"/>
    <property type="project" value="InterPro"/>
</dbReference>
<reference evidence="2" key="1">
    <citation type="journal article" date="2023" name="bioRxiv">
        <title>Improved chromosome-level genome assembly for marigold (Tagetes erecta).</title>
        <authorList>
            <person name="Jiang F."/>
            <person name="Yuan L."/>
            <person name="Wang S."/>
            <person name="Wang H."/>
            <person name="Xu D."/>
            <person name="Wang A."/>
            <person name="Fan W."/>
        </authorList>
    </citation>
    <scope>NUCLEOTIDE SEQUENCE</scope>
    <source>
        <strain evidence="2">WSJ</strain>
        <tissue evidence="2">Leaf</tissue>
    </source>
</reference>
<dbReference type="PANTHER" id="PTHR31175">
    <property type="entry name" value="AUXIN-RESPONSIVE FAMILY PROTEIN"/>
    <property type="match status" value="1"/>
</dbReference>
<evidence type="ECO:0008006" key="4">
    <source>
        <dbReference type="Google" id="ProtNLM"/>
    </source>
</evidence>
<dbReference type="Pfam" id="PF02519">
    <property type="entry name" value="Auxin_inducible"/>
    <property type="match status" value="1"/>
</dbReference>
<evidence type="ECO:0000313" key="3">
    <source>
        <dbReference type="Proteomes" id="UP001229421"/>
    </source>
</evidence>
<sequence length="117" mass="13436">MTLKNILKMVQKWKVEALKIGCDKRNDSKIYKGHFVVYAADNIRFVMPLRYLNNIVFLELLRISEDKFGLSGNGPIVLPFDSILVKYLVNVFERGFSNEFEKVLLASVIADECSCSR</sequence>
<protein>
    <recommendedName>
        <fullName evidence="4">Small auxin up regulated protein</fullName>
    </recommendedName>
</protein>
<name>A0AAD8LAC3_TARER</name>
<dbReference type="EMBL" id="JAUHHV010000001">
    <property type="protein sequence ID" value="KAK1437842.1"/>
    <property type="molecule type" value="Genomic_DNA"/>
</dbReference>
<evidence type="ECO:0000313" key="2">
    <source>
        <dbReference type="EMBL" id="KAK1437842.1"/>
    </source>
</evidence>
<dbReference type="Proteomes" id="UP001229421">
    <property type="component" value="Unassembled WGS sequence"/>
</dbReference>
<dbReference type="AlphaFoldDB" id="A0AAD8LAC3"/>
<evidence type="ECO:0000256" key="1">
    <source>
        <dbReference type="ARBA" id="ARBA00006974"/>
    </source>
</evidence>
<proteinExistence type="inferred from homology"/>
<organism evidence="2 3">
    <name type="scientific">Tagetes erecta</name>
    <name type="common">African marigold</name>
    <dbReference type="NCBI Taxonomy" id="13708"/>
    <lineage>
        <taxon>Eukaryota</taxon>
        <taxon>Viridiplantae</taxon>
        <taxon>Streptophyta</taxon>
        <taxon>Embryophyta</taxon>
        <taxon>Tracheophyta</taxon>
        <taxon>Spermatophyta</taxon>
        <taxon>Magnoliopsida</taxon>
        <taxon>eudicotyledons</taxon>
        <taxon>Gunneridae</taxon>
        <taxon>Pentapetalae</taxon>
        <taxon>asterids</taxon>
        <taxon>campanulids</taxon>
        <taxon>Asterales</taxon>
        <taxon>Asteraceae</taxon>
        <taxon>Asteroideae</taxon>
        <taxon>Heliantheae alliance</taxon>
        <taxon>Tageteae</taxon>
        <taxon>Tagetes</taxon>
    </lineage>
</organism>
<gene>
    <name evidence="2" type="ORF">QVD17_03642</name>
</gene>
<dbReference type="PANTHER" id="PTHR31175:SF120">
    <property type="entry name" value="OS09G0547100 PROTEIN"/>
    <property type="match status" value="1"/>
</dbReference>
<dbReference type="InterPro" id="IPR003676">
    <property type="entry name" value="SAUR_fam"/>
</dbReference>
<comment type="similarity">
    <text evidence="1">Belongs to the ARG7 family.</text>
</comment>
<keyword evidence="3" id="KW-1185">Reference proteome</keyword>
<comment type="caution">
    <text evidence="2">The sequence shown here is derived from an EMBL/GenBank/DDBJ whole genome shotgun (WGS) entry which is preliminary data.</text>
</comment>
<accession>A0AAD8LAC3</accession>